<evidence type="ECO:0000313" key="2">
    <source>
        <dbReference type="Proteomes" id="UP000024635"/>
    </source>
</evidence>
<dbReference type="Proteomes" id="UP000024635">
    <property type="component" value="Unassembled WGS sequence"/>
</dbReference>
<dbReference type="EMBL" id="JARK01001714">
    <property type="protein sequence ID" value="EYB81640.1"/>
    <property type="molecule type" value="Genomic_DNA"/>
</dbReference>
<evidence type="ECO:0000313" key="1">
    <source>
        <dbReference type="EMBL" id="EYB81640.1"/>
    </source>
</evidence>
<dbReference type="AlphaFoldDB" id="A0A016RTC9"/>
<name>A0A016RTC9_9BILA</name>
<gene>
    <name evidence="1" type="primary">Acey_s0378.g310</name>
    <name evidence="1" type="ORF">Y032_0378g310</name>
</gene>
<reference evidence="2" key="1">
    <citation type="journal article" date="2015" name="Nat. Genet.">
        <title>The genome and transcriptome of the zoonotic hookworm Ancylostoma ceylanicum identify infection-specific gene families.</title>
        <authorList>
            <person name="Schwarz E.M."/>
            <person name="Hu Y."/>
            <person name="Antoshechkin I."/>
            <person name="Miller M.M."/>
            <person name="Sternberg P.W."/>
            <person name="Aroian R.V."/>
        </authorList>
    </citation>
    <scope>NUCLEOTIDE SEQUENCE</scope>
    <source>
        <strain evidence="2">HY135</strain>
    </source>
</reference>
<keyword evidence="2" id="KW-1185">Reference proteome</keyword>
<protein>
    <submittedName>
        <fullName evidence="1">Uncharacterized protein</fullName>
    </submittedName>
</protein>
<proteinExistence type="predicted"/>
<organism evidence="1 2">
    <name type="scientific">Ancylostoma ceylanicum</name>
    <dbReference type="NCBI Taxonomy" id="53326"/>
    <lineage>
        <taxon>Eukaryota</taxon>
        <taxon>Metazoa</taxon>
        <taxon>Ecdysozoa</taxon>
        <taxon>Nematoda</taxon>
        <taxon>Chromadorea</taxon>
        <taxon>Rhabditida</taxon>
        <taxon>Rhabditina</taxon>
        <taxon>Rhabditomorpha</taxon>
        <taxon>Strongyloidea</taxon>
        <taxon>Ancylostomatidae</taxon>
        <taxon>Ancylostomatinae</taxon>
        <taxon>Ancylostoma</taxon>
    </lineage>
</organism>
<comment type="caution">
    <text evidence="1">The sequence shown here is derived from an EMBL/GenBank/DDBJ whole genome shotgun (WGS) entry which is preliminary data.</text>
</comment>
<sequence length="70" mass="8292">MDASSSQRSDIVEEKRVTTYCNSMISLSNLEHKQNKPYFNETYFTDIKVGSQLIFVDFVDRKNQQLINYY</sequence>
<accession>A0A016RTC9</accession>